<proteinExistence type="predicted"/>
<feature type="non-terminal residue" evidence="1">
    <location>
        <position position="69"/>
    </location>
</feature>
<organism evidence="1 2">
    <name type="scientific">Funneliformis geosporum</name>
    <dbReference type="NCBI Taxonomy" id="1117311"/>
    <lineage>
        <taxon>Eukaryota</taxon>
        <taxon>Fungi</taxon>
        <taxon>Fungi incertae sedis</taxon>
        <taxon>Mucoromycota</taxon>
        <taxon>Glomeromycotina</taxon>
        <taxon>Glomeromycetes</taxon>
        <taxon>Glomerales</taxon>
        <taxon>Glomeraceae</taxon>
        <taxon>Funneliformis</taxon>
    </lineage>
</organism>
<evidence type="ECO:0000313" key="1">
    <source>
        <dbReference type="EMBL" id="CAI2171886.1"/>
    </source>
</evidence>
<comment type="caution">
    <text evidence="1">The sequence shown here is derived from an EMBL/GenBank/DDBJ whole genome shotgun (WGS) entry which is preliminary data.</text>
</comment>
<sequence length="69" mass="8412">LYKYYEKSGKTRLKATLLDPRLKGMYFEYLDKYCQNAIDVLRQKYEELKNIFDSESHDKDHMILNKLMN</sequence>
<dbReference type="AlphaFoldDB" id="A0A9W4WXY2"/>
<dbReference type="EMBL" id="CAMKVN010000874">
    <property type="protein sequence ID" value="CAI2171886.1"/>
    <property type="molecule type" value="Genomic_DNA"/>
</dbReference>
<dbReference type="Proteomes" id="UP001153678">
    <property type="component" value="Unassembled WGS sequence"/>
</dbReference>
<gene>
    <name evidence="1" type="ORF">FWILDA_LOCUS5302</name>
</gene>
<accession>A0A9W4WXY2</accession>
<evidence type="ECO:0000313" key="2">
    <source>
        <dbReference type="Proteomes" id="UP001153678"/>
    </source>
</evidence>
<reference evidence="1" key="1">
    <citation type="submission" date="2022-08" db="EMBL/GenBank/DDBJ databases">
        <authorList>
            <person name="Kallberg Y."/>
            <person name="Tangrot J."/>
            <person name="Rosling A."/>
        </authorList>
    </citation>
    <scope>NUCLEOTIDE SEQUENCE</scope>
    <source>
        <strain evidence="1">Wild A</strain>
    </source>
</reference>
<protein>
    <submittedName>
        <fullName evidence="1">1052_t:CDS:1</fullName>
    </submittedName>
</protein>
<keyword evidence="2" id="KW-1185">Reference proteome</keyword>
<name>A0A9W4WXY2_9GLOM</name>